<evidence type="ECO:0008006" key="3">
    <source>
        <dbReference type="Google" id="ProtNLM"/>
    </source>
</evidence>
<evidence type="ECO:0000313" key="1">
    <source>
        <dbReference type="EMBL" id="TDL97884.1"/>
    </source>
</evidence>
<organism evidence="1 2">
    <name type="scientific">Macrococcus brunensis</name>
    <dbReference type="NCBI Taxonomy" id="198483"/>
    <lineage>
        <taxon>Bacteria</taxon>
        <taxon>Bacillati</taxon>
        <taxon>Bacillota</taxon>
        <taxon>Bacilli</taxon>
        <taxon>Bacillales</taxon>
        <taxon>Staphylococcaceae</taxon>
        <taxon>Macrococcus</taxon>
    </lineage>
</organism>
<dbReference type="Proteomes" id="UP000295310">
    <property type="component" value="Unassembled WGS sequence"/>
</dbReference>
<dbReference type="AlphaFoldDB" id="A0A4R6BDP2"/>
<accession>A0A4R6BDP2</accession>
<protein>
    <recommendedName>
        <fullName evidence="3">Competence protein ComGD</fullName>
    </recommendedName>
</protein>
<comment type="caution">
    <text evidence="1">The sequence shown here is derived from an EMBL/GenBank/DDBJ whole genome shotgun (WGS) entry which is preliminary data.</text>
</comment>
<proteinExistence type="predicted"/>
<dbReference type="EMBL" id="SCWA01000009">
    <property type="protein sequence ID" value="TDL97884.1"/>
    <property type="molecule type" value="Genomic_DNA"/>
</dbReference>
<dbReference type="OrthoDB" id="2418628at2"/>
<name>A0A4R6BDP2_9STAP</name>
<reference evidence="1 2" key="1">
    <citation type="submission" date="2019-01" db="EMBL/GenBank/DDBJ databases">
        <title>Draft genome sequences of the type strains of six Macrococcus species.</title>
        <authorList>
            <person name="Mazhar S."/>
            <person name="Altermann E."/>
            <person name="Hill C."/>
            <person name="Mcauliffe O."/>
        </authorList>
    </citation>
    <scope>NUCLEOTIDE SEQUENCE [LARGE SCALE GENOMIC DNA]</scope>
    <source>
        <strain evidence="1 2">CCM4811</strain>
    </source>
</reference>
<keyword evidence="2" id="KW-1185">Reference proteome</keyword>
<sequence length="125" mass="14313">MLIMLIMINMMSYHLFDAKKADVDETNQELLAVINYYQTLAVSTGQSITMTFLPGQKDILIKSTQLGINTRYRIRNGYIYSGNNSTITFKGELASKGATITYFVNNQRFQLIFQVVRGRIRIESQ</sequence>
<gene>
    <name evidence="1" type="ORF">ERX27_06390</name>
</gene>
<dbReference type="RefSeq" id="WP_133432006.1">
    <property type="nucleotide sequence ID" value="NZ_SCWA01000009.1"/>
</dbReference>
<evidence type="ECO:0000313" key="2">
    <source>
        <dbReference type="Proteomes" id="UP000295310"/>
    </source>
</evidence>